<comment type="caution">
    <text evidence="1">The sequence shown here is derived from an EMBL/GenBank/DDBJ whole genome shotgun (WGS) entry which is preliminary data.</text>
</comment>
<gene>
    <name evidence="1" type="ORF">TCAP_00696</name>
</gene>
<sequence>MANVNTSCPISEVPRERVLTQIHTNATYAIVASQTAPDQWMARCCDPKPVHIVENCWEWCEVNGTDKNKIFSDFWACLAAHKRNDTHSDSLLVNKSGTATELFVTNREWDEARRM</sequence>
<dbReference type="EMBL" id="NRSZ01000120">
    <property type="protein sequence ID" value="PNY29393.1"/>
    <property type="molecule type" value="Genomic_DNA"/>
</dbReference>
<name>A0A2K3QPC7_9HYPO</name>
<proteinExistence type="predicted"/>
<evidence type="ECO:0000313" key="2">
    <source>
        <dbReference type="Proteomes" id="UP000236621"/>
    </source>
</evidence>
<reference evidence="1 2" key="1">
    <citation type="submission" date="2017-08" db="EMBL/GenBank/DDBJ databases">
        <title>Harnessing the power of phylogenomics to disentangle the directionality and signatures of interkingdom host jumping in the parasitic fungal genus Tolypocladium.</title>
        <authorList>
            <person name="Quandt C.A."/>
            <person name="Patterson W."/>
            <person name="Spatafora J.W."/>
        </authorList>
    </citation>
    <scope>NUCLEOTIDE SEQUENCE [LARGE SCALE GENOMIC DNA]</scope>
    <source>
        <strain evidence="1 2">CBS 113982</strain>
    </source>
</reference>
<keyword evidence="2" id="KW-1185">Reference proteome</keyword>
<dbReference type="Proteomes" id="UP000236621">
    <property type="component" value="Unassembled WGS sequence"/>
</dbReference>
<organism evidence="1 2">
    <name type="scientific">Tolypocladium capitatum</name>
    <dbReference type="NCBI Taxonomy" id="45235"/>
    <lineage>
        <taxon>Eukaryota</taxon>
        <taxon>Fungi</taxon>
        <taxon>Dikarya</taxon>
        <taxon>Ascomycota</taxon>
        <taxon>Pezizomycotina</taxon>
        <taxon>Sordariomycetes</taxon>
        <taxon>Hypocreomycetidae</taxon>
        <taxon>Hypocreales</taxon>
        <taxon>Ophiocordycipitaceae</taxon>
        <taxon>Tolypocladium</taxon>
    </lineage>
</organism>
<dbReference type="AlphaFoldDB" id="A0A2K3QPC7"/>
<protein>
    <submittedName>
        <fullName evidence="1">Uncharacterized protein</fullName>
    </submittedName>
</protein>
<evidence type="ECO:0000313" key="1">
    <source>
        <dbReference type="EMBL" id="PNY29393.1"/>
    </source>
</evidence>
<accession>A0A2K3QPC7</accession>
<dbReference type="OrthoDB" id="5238182at2759"/>